<evidence type="ECO:0000259" key="1">
    <source>
        <dbReference type="Pfam" id="PF04233"/>
    </source>
</evidence>
<evidence type="ECO:0000313" key="2">
    <source>
        <dbReference type="EMBL" id="MFC0673541.1"/>
    </source>
</evidence>
<reference evidence="2 3" key="1">
    <citation type="submission" date="2024-09" db="EMBL/GenBank/DDBJ databases">
        <authorList>
            <person name="Sun Q."/>
            <person name="Mori K."/>
        </authorList>
    </citation>
    <scope>NUCLEOTIDE SEQUENCE [LARGE SCALE GENOMIC DNA]</scope>
    <source>
        <strain evidence="2 3">CICC 10874</strain>
    </source>
</reference>
<sequence length="339" mass="36997">MTITQRVIDIETAMQTILDTHLDDHTRTLTTAWVRAWEDTRAELEAAVLGKVAPGNVSMADPIDPRRLDRALDSLAQSLGELVDLSDETIRASVADIVRLGVDGETAMIGTQLPDGAVPLRADAGQITAMIARSTEQITAAHLPISADADAAMRRRLVRGITVGDNPRLVADQIMADVHQDFNGGLARALNISRTEMLDAMRQGQKAADARNQAVLGGWVWGAHLDSKTCRSCIAMHGTEHTIDEEGPIDHHSGRCARIPKTKTWAELGFPGIEEPPPALPDAETWFEGLTEQEQRRLLTSSGYEAWKRGDYSISDWAARKSNGSWRDSMVPSTPPKEA</sequence>
<name>A0ABV6R972_9MICO</name>
<proteinExistence type="predicted"/>
<keyword evidence="3" id="KW-1185">Reference proteome</keyword>
<protein>
    <submittedName>
        <fullName evidence="2">Phage minor head protein</fullName>
    </submittedName>
</protein>
<accession>A0ABV6R972</accession>
<dbReference type="Pfam" id="PF04233">
    <property type="entry name" value="Phage_Mu_F"/>
    <property type="match status" value="1"/>
</dbReference>
<dbReference type="InterPro" id="IPR006528">
    <property type="entry name" value="Phage_head_morphogenesis_dom"/>
</dbReference>
<evidence type="ECO:0000313" key="3">
    <source>
        <dbReference type="Proteomes" id="UP001589793"/>
    </source>
</evidence>
<dbReference type="EMBL" id="JBHLSV010000005">
    <property type="protein sequence ID" value="MFC0673541.1"/>
    <property type="molecule type" value="Genomic_DNA"/>
</dbReference>
<dbReference type="RefSeq" id="WP_376979184.1">
    <property type="nucleotide sequence ID" value="NZ_JBHLSV010000005.1"/>
</dbReference>
<dbReference type="Proteomes" id="UP001589793">
    <property type="component" value="Unassembled WGS sequence"/>
</dbReference>
<organism evidence="2 3">
    <name type="scientific">Brachybacterium hainanense</name>
    <dbReference type="NCBI Taxonomy" id="1541174"/>
    <lineage>
        <taxon>Bacteria</taxon>
        <taxon>Bacillati</taxon>
        <taxon>Actinomycetota</taxon>
        <taxon>Actinomycetes</taxon>
        <taxon>Micrococcales</taxon>
        <taxon>Dermabacteraceae</taxon>
        <taxon>Brachybacterium</taxon>
    </lineage>
</organism>
<gene>
    <name evidence="2" type="ORF">ACFFF6_06185</name>
</gene>
<feature type="domain" description="Phage head morphogenesis" evidence="1">
    <location>
        <begin position="154"/>
        <end position="248"/>
    </location>
</feature>
<comment type="caution">
    <text evidence="2">The sequence shown here is derived from an EMBL/GenBank/DDBJ whole genome shotgun (WGS) entry which is preliminary data.</text>
</comment>